<dbReference type="InterPro" id="IPR035890">
    <property type="entry name" value="Anti-sigma-28_factor_FlgM_sf"/>
</dbReference>
<evidence type="ECO:0000313" key="3">
    <source>
        <dbReference type="Proteomes" id="UP001053296"/>
    </source>
</evidence>
<dbReference type="Proteomes" id="UP001053296">
    <property type="component" value="Chromosome"/>
</dbReference>
<gene>
    <name evidence="2" type="ORF">PSDVSF_18780</name>
</gene>
<sequence>MKGYDESRADRVADIETDKVFEDFEATQSDRLHREEQEERAQRIARLKAEVTAGSYEPDVMDIARLLTSAMDPTL</sequence>
<organism evidence="2 3">
    <name type="scientific">Pseudodesulfovibrio sediminis</name>
    <dbReference type="NCBI Taxonomy" id="2810563"/>
    <lineage>
        <taxon>Bacteria</taxon>
        <taxon>Pseudomonadati</taxon>
        <taxon>Thermodesulfobacteriota</taxon>
        <taxon>Desulfovibrionia</taxon>
        <taxon>Desulfovibrionales</taxon>
        <taxon>Desulfovibrionaceae</taxon>
    </lineage>
</organism>
<reference evidence="2" key="1">
    <citation type="journal article" date="2022" name="Arch. Microbiol.">
        <title>Pseudodesulfovibrio sediminis sp. nov., a mesophilic and neutrophilic sulfate-reducing bacterium isolated from sediment of a brackish lake.</title>
        <authorList>
            <person name="Takahashi A."/>
            <person name="Kojima H."/>
            <person name="Watanabe M."/>
            <person name="Fukui M."/>
        </authorList>
    </citation>
    <scope>NUCLEOTIDE SEQUENCE</scope>
    <source>
        <strain evidence="2">SF6</strain>
    </source>
</reference>
<evidence type="ECO:0000259" key="1">
    <source>
        <dbReference type="Pfam" id="PF04316"/>
    </source>
</evidence>
<feature type="domain" description="Anti-sigma-28 factor FlgM C-terminal" evidence="1">
    <location>
        <begin position="34"/>
        <end position="67"/>
    </location>
</feature>
<protein>
    <recommendedName>
        <fullName evidence="1">Anti-sigma-28 factor FlgM C-terminal domain-containing protein</fullName>
    </recommendedName>
</protein>
<dbReference type="SUPFAM" id="SSF101498">
    <property type="entry name" value="Anti-sigma factor FlgM"/>
    <property type="match status" value="1"/>
</dbReference>
<name>A0ABM7P6S3_9BACT</name>
<dbReference type="EMBL" id="AP024485">
    <property type="protein sequence ID" value="BCS88636.1"/>
    <property type="molecule type" value="Genomic_DNA"/>
</dbReference>
<keyword evidence="3" id="KW-1185">Reference proteome</keyword>
<accession>A0ABM7P6S3</accession>
<dbReference type="RefSeq" id="WP_229590630.1">
    <property type="nucleotide sequence ID" value="NZ_AP024485.1"/>
</dbReference>
<proteinExistence type="predicted"/>
<dbReference type="Pfam" id="PF04316">
    <property type="entry name" value="FlgM"/>
    <property type="match status" value="1"/>
</dbReference>
<dbReference type="InterPro" id="IPR031316">
    <property type="entry name" value="FlgM_C"/>
</dbReference>
<evidence type="ECO:0000313" key="2">
    <source>
        <dbReference type="EMBL" id="BCS88636.1"/>
    </source>
</evidence>